<accession>A0A0F9NCC7</accession>
<comment type="caution">
    <text evidence="1">The sequence shown here is derived from an EMBL/GenBank/DDBJ whole genome shotgun (WGS) entry which is preliminary data.</text>
</comment>
<evidence type="ECO:0000313" key="1">
    <source>
        <dbReference type="EMBL" id="KKM86385.1"/>
    </source>
</evidence>
<proteinExistence type="predicted"/>
<gene>
    <name evidence="1" type="ORF">LCGC14_1279500</name>
</gene>
<name>A0A0F9NCC7_9ZZZZ</name>
<protein>
    <submittedName>
        <fullName evidence="1">Uncharacterized protein</fullName>
    </submittedName>
</protein>
<sequence>MKQKSKEIIELTIHDALANLSALSEMKIDAKEPIGIVKKHKIVIEDEEFSYRTMDWFISEDAQYLIESIKDTYKVVLEYLIKIYEKDFIDFDEPKCRKGFQAIMVMATDAANKVDKYFDLLEDVPNIEKIVDTTEFKELKSFYVDSIAKKFSEALEGEEPWDKKWLENDKSLLLDIEKSGLKDFETLKKDEEYELFYLVDDEEKPFFDHELIRNIKLFCTYDENTLKVIEDDPLLRIRTFLDKDFQRAAIYILEKSQKIMDKYFLQNYHKNINSEIITLINEAIFALDLAANPKHLITSTFFKNSIEYFHDFQSFLRDIIATDEYQKILAYDLEDKKAICIKDLVHTLCENFFLRNSFIKQEMIGFIHMLIRKGDEKRKFKYPKKASFFNTILENDESIQIILDSYPSGPLMKILDVIRLEEMSLFDPMLQDNAPIKLFEIDHKKNQLKVIRCPSPTKQYIISSAEIIDGFKGFLRSFEKDQKYLFINLQDRNSYKEQARSQVIELLEKRADFKNNIVIVTLDKNSDFYHQSGIYINLNNAQDFIKIFRNEIVSKEGAFSIKFTDELYKFMDKVIEFIHKQFFMNKNVLTRKNRLDFIEIFYNFFVLKLIEVHNPKVMSFSCKDAIDTGSLAAACFYNFLKILKNESFTKESEDYFRWLIYGPALLIRERSVNSLDLTRMISAINAIDIEMLTHPAKVLKDISSMYDVAFLKSIKISDH</sequence>
<reference evidence="1" key="1">
    <citation type="journal article" date="2015" name="Nature">
        <title>Complex archaea that bridge the gap between prokaryotes and eukaryotes.</title>
        <authorList>
            <person name="Spang A."/>
            <person name="Saw J.H."/>
            <person name="Jorgensen S.L."/>
            <person name="Zaremba-Niedzwiedzka K."/>
            <person name="Martijn J."/>
            <person name="Lind A.E."/>
            <person name="van Eijk R."/>
            <person name="Schleper C."/>
            <person name="Guy L."/>
            <person name="Ettema T.J."/>
        </authorList>
    </citation>
    <scope>NUCLEOTIDE SEQUENCE</scope>
</reference>
<organism evidence="1">
    <name type="scientific">marine sediment metagenome</name>
    <dbReference type="NCBI Taxonomy" id="412755"/>
    <lineage>
        <taxon>unclassified sequences</taxon>
        <taxon>metagenomes</taxon>
        <taxon>ecological metagenomes</taxon>
    </lineage>
</organism>
<dbReference type="EMBL" id="LAZR01007266">
    <property type="protein sequence ID" value="KKM86385.1"/>
    <property type="molecule type" value="Genomic_DNA"/>
</dbReference>
<dbReference type="AlphaFoldDB" id="A0A0F9NCC7"/>